<gene>
    <name evidence="2" type="ORF">GS601_05055</name>
</gene>
<comment type="caution">
    <text evidence="2">The sequence shown here is derived from an EMBL/GenBank/DDBJ whole genome shotgun (WGS) entry which is preliminary data.</text>
</comment>
<dbReference type="AlphaFoldDB" id="A0A8J7YXU7"/>
<evidence type="ECO:0000313" key="2">
    <source>
        <dbReference type="EMBL" id="NDJ16662.1"/>
    </source>
</evidence>
<dbReference type="Proteomes" id="UP000646053">
    <property type="component" value="Unassembled WGS sequence"/>
</dbReference>
<proteinExistence type="predicted"/>
<protein>
    <submittedName>
        <fullName evidence="2">Uncharacterized protein</fullName>
    </submittedName>
</protein>
<evidence type="ECO:0000256" key="1">
    <source>
        <dbReference type="SAM" id="MobiDB-lite"/>
    </source>
</evidence>
<feature type="compositionally biased region" description="Basic and acidic residues" evidence="1">
    <location>
        <begin position="157"/>
        <end position="168"/>
    </location>
</feature>
<feature type="compositionally biased region" description="Low complexity" evidence="1">
    <location>
        <begin position="147"/>
        <end position="156"/>
    </location>
</feature>
<accession>A0A8J7YXU7</accession>
<reference evidence="2" key="1">
    <citation type="submission" date="2019-12" db="EMBL/GenBank/DDBJ databases">
        <title>High-Quality draft genome sequences of three cyanobacteria isolated from the limestone walls of the Old Cathedral of Coimbra.</title>
        <authorList>
            <person name="Tiago I."/>
            <person name="Soares F."/>
            <person name="Portugal A."/>
        </authorList>
    </citation>
    <scope>NUCLEOTIDE SEQUENCE</scope>
    <source>
        <strain evidence="2">A</strain>
    </source>
</reference>
<feature type="region of interest" description="Disordered" evidence="1">
    <location>
        <begin position="112"/>
        <end position="174"/>
    </location>
</feature>
<evidence type="ECO:0000313" key="3">
    <source>
        <dbReference type="Proteomes" id="UP000646053"/>
    </source>
</evidence>
<dbReference type="EMBL" id="WVIE01000004">
    <property type="protein sequence ID" value="NDJ16662.1"/>
    <property type="molecule type" value="Genomic_DNA"/>
</dbReference>
<name>A0A8J7YXU7_9CYAN</name>
<organism evidence="2 3">
    <name type="scientific">Myxacorys almedinensis A</name>
    <dbReference type="NCBI Taxonomy" id="2690445"/>
    <lineage>
        <taxon>Bacteria</taxon>
        <taxon>Bacillati</taxon>
        <taxon>Cyanobacteriota</taxon>
        <taxon>Cyanophyceae</taxon>
        <taxon>Leptolyngbyales</taxon>
        <taxon>Leptolyngbyaceae</taxon>
        <taxon>Myxacorys</taxon>
        <taxon>Myxacorys almedinensis</taxon>
    </lineage>
</organism>
<keyword evidence="3" id="KW-1185">Reference proteome</keyword>
<sequence>MYSANSSFTVAESPSLALTSPPENLSLFAQLRKHYPAGALVSELLQVHEGQFVVRVLVQDGTATLASAIAAASRVEDAEDRARVRAMAVLGISLVGGAMPMPLMSPSFEAHSLMPDSLPSDPLKEQGAPAPLTPSMLPEPDQERVEQQTVQQVEQVEPAKKTSRKQEEAPSEDTLLSFSDLDSANASPEPVEVEYSEGESLFEEAEEPMKAIVPDLSNEPIDLSDAIAQIGTEIERIGWTKKQGSTYLQQTYSKKTRAELTEDELLEFLHYLKALPSKGHPSLSQLPF</sequence>